<feature type="non-terminal residue" evidence="1">
    <location>
        <position position="104"/>
    </location>
</feature>
<accession>A0A1B6MFI7</accession>
<name>A0A1B6MFI7_9HEMI</name>
<sequence>VIRTSSSELAIARVNSDLESIKMWSINHSLNLNADKCTVLHIVTPFISHKTREDIVHVKLGDQALEISGTVKTLGVILDSELSFYDHVTYATQRTLERLRGMYR</sequence>
<reference evidence="1" key="1">
    <citation type="submission" date="2015-11" db="EMBL/GenBank/DDBJ databases">
        <title>De novo transcriptome assembly of four potential Pierce s Disease insect vectors from Arizona vineyards.</title>
        <authorList>
            <person name="Tassone E.E."/>
        </authorList>
    </citation>
    <scope>NUCLEOTIDE SEQUENCE</scope>
</reference>
<feature type="non-terminal residue" evidence="1">
    <location>
        <position position="1"/>
    </location>
</feature>
<dbReference type="EMBL" id="GEBQ01005259">
    <property type="protein sequence ID" value="JAT34718.1"/>
    <property type="molecule type" value="Transcribed_RNA"/>
</dbReference>
<proteinExistence type="predicted"/>
<evidence type="ECO:0008006" key="2">
    <source>
        <dbReference type="Google" id="ProtNLM"/>
    </source>
</evidence>
<dbReference type="AlphaFoldDB" id="A0A1B6MFI7"/>
<organism evidence="1">
    <name type="scientific">Graphocephala atropunctata</name>
    <dbReference type="NCBI Taxonomy" id="36148"/>
    <lineage>
        <taxon>Eukaryota</taxon>
        <taxon>Metazoa</taxon>
        <taxon>Ecdysozoa</taxon>
        <taxon>Arthropoda</taxon>
        <taxon>Hexapoda</taxon>
        <taxon>Insecta</taxon>
        <taxon>Pterygota</taxon>
        <taxon>Neoptera</taxon>
        <taxon>Paraneoptera</taxon>
        <taxon>Hemiptera</taxon>
        <taxon>Auchenorrhyncha</taxon>
        <taxon>Membracoidea</taxon>
        <taxon>Cicadellidae</taxon>
        <taxon>Cicadellinae</taxon>
        <taxon>Cicadellini</taxon>
        <taxon>Graphocephala</taxon>
    </lineage>
</organism>
<protein>
    <recommendedName>
        <fullName evidence="2">Reverse transcriptase domain-containing protein</fullName>
    </recommendedName>
</protein>
<gene>
    <name evidence="1" type="ORF">g.17284</name>
</gene>
<evidence type="ECO:0000313" key="1">
    <source>
        <dbReference type="EMBL" id="JAT34718.1"/>
    </source>
</evidence>